<evidence type="ECO:0000313" key="2">
    <source>
        <dbReference type="Proteomes" id="UP001500945"/>
    </source>
</evidence>
<accession>A0ABP8KI23</accession>
<dbReference type="InterPro" id="IPR007153">
    <property type="entry name" value="Adenosine_kinase"/>
</dbReference>
<comment type="caution">
    <text evidence="1">The sequence shown here is derived from an EMBL/GenBank/DDBJ whole genome shotgun (WGS) entry which is preliminary data.</text>
</comment>
<dbReference type="PANTHER" id="PTHR36155">
    <property type="entry name" value="BLL5354 PROTEIN"/>
    <property type="match status" value="1"/>
</dbReference>
<evidence type="ECO:0000313" key="1">
    <source>
        <dbReference type="EMBL" id="GAA4407498.1"/>
    </source>
</evidence>
<keyword evidence="1" id="KW-0418">Kinase</keyword>
<gene>
    <name evidence="1" type="ORF">GCM10023168_23620</name>
</gene>
<dbReference type="PANTHER" id="PTHR36155:SF1">
    <property type="entry name" value="BLL5354 PROTEIN"/>
    <property type="match status" value="1"/>
</dbReference>
<dbReference type="Pfam" id="PF04008">
    <property type="entry name" value="Adenosine_kin"/>
    <property type="match status" value="1"/>
</dbReference>
<sequence length="162" mass="16933">MPSWDVVPVTTPDDVNVVIGQAHFIKTVDDLHEALVGVSPALRFGVAFCEASGPRLVRHSGNDAQLVELATRAASEVGAGHSFVVMLRDGFPVNVLNPLKAVPEVCTIFCATANPVEVLVAVTGLGRGIVGVVDGEPPVGVETDADVAERRALLRSIGYKLG</sequence>
<dbReference type="SUPFAM" id="SSF103165">
    <property type="entry name" value="Ta1353-like"/>
    <property type="match status" value="1"/>
</dbReference>
<dbReference type="InterPro" id="IPR036902">
    <property type="entry name" value="Ta1353-like_sf"/>
</dbReference>
<dbReference type="GO" id="GO:0016301">
    <property type="term" value="F:kinase activity"/>
    <property type="evidence" value="ECO:0007669"/>
    <property type="project" value="UniProtKB-KW"/>
</dbReference>
<organism evidence="1 2">
    <name type="scientific">Fodinibacter luteus</name>
    <dbReference type="NCBI Taxonomy" id="552064"/>
    <lineage>
        <taxon>Bacteria</taxon>
        <taxon>Bacillati</taxon>
        <taxon>Actinomycetota</taxon>
        <taxon>Actinomycetes</taxon>
        <taxon>Micrococcales</taxon>
        <taxon>Intrasporangiaceae</taxon>
        <taxon>Fodinibacter (ex Wang et al. 2009)</taxon>
    </lineage>
</organism>
<keyword evidence="2" id="KW-1185">Reference proteome</keyword>
<name>A0ABP8KI23_9MICO</name>
<dbReference type="Proteomes" id="UP001500945">
    <property type="component" value="Unassembled WGS sequence"/>
</dbReference>
<dbReference type="RefSeq" id="WP_345206099.1">
    <property type="nucleotide sequence ID" value="NZ_BAABGM010000014.1"/>
</dbReference>
<dbReference type="EMBL" id="BAABGM010000014">
    <property type="protein sequence ID" value="GAA4407498.1"/>
    <property type="molecule type" value="Genomic_DNA"/>
</dbReference>
<proteinExistence type="predicted"/>
<dbReference type="Gene3D" id="3.40.1520.10">
    <property type="entry name" value="Ta1353-like"/>
    <property type="match status" value="1"/>
</dbReference>
<reference evidence="2" key="1">
    <citation type="journal article" date="2019" name="Int. J. Syst. Evol. Microbiol.">
        <title>The Global Catalogue of Microorganisms (GCM) 10K type strain sequencing project: providing services to taxonomists for standard genome sequencing and annotation.</title>
        <authorList>
            <consortium name="The Broad Institute Genomics Platform"/>
            <consortium name="The Broad Institute Genome Sequencing Center for Infectious Disease"/>
            <person name="Wu L."/>
            <person name="Ma J."/>
        </authorList>
    </citation>
    <scope>NUCLEOTIDE SEQUENCE [LARGE SCALE GENOMIC DNA]</scope>
    <source>
        <strain evidence="2">JCM 17809</strain>
    </source>
</reference>
<keyword evidence="1" id="KW-0808">Transferase</keyword>
<protein>
    <submittedName>
        <fullName evidence="1">Adenosine-specific kinase</fullName>
    </submittedName>
</protein>